<comment type="caution">
    <text evidence="2">The sequence shown here is derived from an EMBL/GenBank/DDBJ whole genome shotgun (WGS) entry which is preliminary data.</text>
</comment>
<dbReference type="AlphaFoldDB" id="G9NB69"/>
<dbReference type="Pfam" id="PF20150">
    <property type="entry name" value="2EXR"/>
    <property type="match status" value="1"/>
</dbReference>
<dbReference type="RefSeq" id="XP_013950278.1">
    <property type="nucleotide sequence ID" value="XM_014094803.1"/>
</dbReference>
<dbReference type="EMBL" id="ABDF02000091">
    <property type="protein sequence ID" value="EHK16077.1"/>
    <property type="molecule type" value="Genomic_DNA"/>
</dbReference>
<proteinExistence type="predicted"/>
<evidence type="ECO:0000313" key="3">
    <source>
        <dbReference type="Proteomes" id="UP000007115"/>
    </source>
</evidence>
<dbReference type="STRING" id="413071.G9NB69"/>
<evidence type="ECO:0000313" key="2">
    <source>
        <dbReference type="EMBL" id="EHK16077.1"/>
    </source>
</evidence>
<feature type="domain" description="2EXR" evidence="1">
    <location>
        <begin position="6"/>
        <end position="99"/>
    </location>
</feature>
<dbReference type="Proteomes" id="UP000007115">
    <property type="component" value="Unassembled WGS sequence"/>
</dbReference>
<keyword evidence="3" id="KW-1185">Reference proteome</keyword>
<organism evidence="2 3">
    <name type="scientific">Hypocrea virens (strain Gv29-8 / FGSC 10586)</name>
    <name type="common">Gliocladium virens</name>
    <name type="synonym">Trichoderma virens</name>
    <dbReference type="NCBI Taxonomy" id="413071"/>
    <lineage>
        <taxon>Eukaryota</taxon>
        <taxon>Fungi</taxon>
        <taxon>Dikarya</taxon>
        <taxon>Ascomycota</taxon>
        <taxon>Pezizomycotina</taxon>
        <taxon>Sordariomycetes</taxon>
        <taxon>Hypocreomycetidae</taxon>
        <taxon>Hypocreales</taxon>
        <taxon>Hypocreaceae</taxon>
        <taxon>Trichoderma</taxon>
    </lineage>
</organism>
<name>G9NB69_HYPVG</name>
<dbReference type="PANTHER" id="PTHR35910:SF1">
    <property type="entry name" value="2EXR DOMAIN-CONTAINING PROTEIN"/>
    <property type="match status" value="1"/>
</dbReference>
<sequence length="291" mass="34547">MQSIEFPQFSLLPPELRLRIWFYCLPHRVVQRDDPFSLTQVRKEQKCWFVRSTLQNAAPPLIASVCRESREIVRRWGKMVTMDYWLNLGRIWIQPLLDVYHLNCDSMTCWEGDDLQIVMEFFDEGYYRLDMMLLSLRAEYFFPFNLKPPHELDDRPFTRVSLSATMMFICVHAKREHAAESGLFGILLDSPVQLVDFDDEDRLRKFHALFEKGCSNHKRPELSKQFASIFAPDFLCQVQSWREKVDWLMMANAWLRAKYNYHNCIPIDGDPGLVWNPPLSDDRTRIYMNSC</sequence>
<reference evidence="2 3" key="1">
    <citation type="journal article" date="2011" name="Genome Biol.">
        <title>Comparative genome sequence analysis underscores mycoparasitism as the ancestral life style of Trichoderma.</title>
        <authorList>
            <person name="Kubicek C.P."/>
            <person name="Herrera-Estrella A."/>
            <person name="Seidl-Seiboth V."/>
            <person name="Martinez D.A."/>
            <person name="Druzhinina I.S."/>
            <person name="Thon M."/>
            <person name="Zeilinger S."/>
            <person name="Casas-Flores S."/>
            <person name="Horwitz B.A."/>
            <person name="Mukherjee P.K."/>
            <person name="Mukherjee M."/>
            <person name="Kredics L."/>
            <person name="Alcaraz L.D."/>
            <person name="Aerts A."/>
            <person name="Antal Z."/>
            <person name="Atanasova L."/>
            <person name="Cervantes-Badillo M.G."/>
            <person name="Challacombe J."/>
            <person name="Chertkov O."/>
            <person name="McCluskey K."/>
            <person name="Coulpier F."/>
            <person name="Deshpande N."/>
            <person name="von Doehren H."/>
            <person name="Ebbole D.J."/>
            <person name="Esquivel-Naranjo E.U."/>
            <person name="Fekete E."/>
            <person name="Flipphi M."/>
            <person name="Glaser F."/>
            <person name="Gomez-Rodriguez E.Y."/>
            <person name="Gruber S."/>
            <person name="Han C."/>
            <person name="Henrissat B."/>
            <person name="Hermosa R."/>
            <person name="Hernandez-Onate M."/>
            <person name="Karaffa L."/>
            <person name="Kosti I."/>
            <person name="Le Crom S."/>
            <person name="Lindquist E."/>
            <person name="Lucas S."/>
            <person name="Luebeck M."/>
            <person name="Luebeck P.S."/>
            <person name="Margeot A."/>
            <person name="Metz B."/>
            <person name="Misra M."/>
            <person name="Nevalainen H."/>
            <person name="Omann M."/>
            <person name="Packer N."/>
            <person name="Perrone G."/>
            <person name="Uresti-Rivera E.E."/>
            <person name="Salamov A."/>
            <person name="Schmoll M."/>
            <person name="Seiboth B."/>
            <person name="Shapiro H."/>
            <person name="Sukno S."/>
            <person name="Tamayo-Ramos J.A."/>
            <person name="Tisch D."/>
            <person name="Wiest A."/>
            <person name="Wilkinson H.H."/>
            <person name="Zhang M."/>
            <person name="Coutinho P.M."/>
            <person name="Kenerley C.M."/>
            <person name="Monte E."/>
            <person name="Baker S.E."/>
            <person name="Grigoriev I.V."/>
        </authorList>
    </citation>
    <scope>NUCLEOTIDE SEQUENCE [LARGE SCALE GENOMIC DNA]</scope>
    <source>
        <strain evidence="3">Gv29-8 / FGSC 10586</strain>
    </source>
</reference>
<gene>
    <name evidence="2" type="ORF">TRIVIDRAFT_195946</name>
</gene>
<dbReference type="OrthoDB" id="3540486at2759"/>
<evidence type="ECO:0000259" key="1">
    <source>
        <dbReference type="Pfam" id="PF20150"/>
    </source>
</evidence>
<dbReference type="HOGENOM" id="CLU_058063_0_0_1"/>
<dbReference type="OMA" id="PAIMFRW"/>
<dbReference type="PANTHER" id="PTHR35910">
    <property type="entry name" value="2EXR DOMAIN-CONTAINING PROTEIN"/>
    <property type="match status" value="1"/>
</dbReference>
<dbReference type="InParanoid" id="G9NB69"/>
<dbReference type="VEuPathDB" id="FungiDB:TRIVIDRAFT_195946"/>
<dbReference type="eggNOG" id="ENOG502SMMG">
    <property type="taxonomic scope" value="Eukaryota"/>
</dbReference>
<dbReference type="InterPro" id="IPR045518">
    <property type="entry name" value="2EXR"/>
</dbReference>
<protein>
    <recommendedName>
        <fullName evidence="1">2EXR domain-containing protein</fullName>
    </recommendedName>
</protein>
<dbReference type="GeneID" id="25789921"/>
<accession>G9NB69</accession>